<dbReference type="SMART" id="SM00267">
    <property type="entry name" value="GGDEF"/>
    <property type="match status" value="1"/>
</dbReference>
<name>A0ABX2H677_9FIRM</name>
<dbReference type="Gene3D" id="3.40.50.2300">
    <property type="match status" value="2"/>
</dbReference>
<reference evidence="5 6" key="1">
    <citation type="journal article" date="2020" name="Cell Host Microbe">
        <title>Functional and Genomic Variation between Human-Derived Isolates of Lachnospiraceae Reveals Inter- and Intra-Species Diversity.</title>
        <authorList>
            <person name="Sorbara M.T."/>
            <person name="Littmann E.R."/>
            <person name="Fontana E."/>
            <person name="Moody T.U."/>
            <person name="Kohout C.E."/>
            <person name="Gjonbalaj M."/>
            <person name="Eaton V."/>
            <person name="Seok R."/>
            <person name="Leiner I.M."/>
            <person name="Pamer E.G."/>
        </authorList>
    </citation>
    <scope>NUCLEOTIDE SEQUENCE [LARGE SCALE GENOMIC DNA]</scope>
    <source>
        <strain evidence="5 6">MSK.17.74</strain>
    </source>
</reference>
<comment type="caution">
    <text evidence="5">The sequence shown here is derived from an EMBL/GenBank/DDBJ whole genome shotgun (WGS) entry which is preliminary data.</text>
</comment>
<dbReference type="InterPro" id="IPR028082">
    <property type="entry name" value="Peripla_BP_I"/>
</dbReference>
<evidence type="ECO:0000256" key="2">
    <source>
        <dbReference type="ARBA" id="ARBA00023125"/>
    </source>
</evidence>
<dbReference type="InterPro" id="IPR029787">
    <property type="entry name" value="Nucleotide_cyclase"/>
</dbReference>
<keyword evidence="6" id="KW-1185">Reference proteome</keyword>
<dbReference type="CDD" id="cd06267">
    <property type="entry name" value="PBP1_LacI_sugar_binding-like"/>
    <property type="match status" value="1"/>
</dbReference>
<organism evidence="5 6">
    <name type="scientific">Blautia faecis</name>
    <dbReference type="NCBI Taxonomy" id="871665"/>
    <lineage>
        <taxon>Bacteria</taxon>
        <taxon>Bacillati</taxon>
        <taxon>Bacillota</taxon>
        <taxon>Clostridia</taxon>
        <taxon>Lachnospirales</taxon>
        <taxon>Lachnospiraceae</taxon>
        <taxon>Blautia</taxon>
    </lineage>
</organism>
<dbReference type="Gene3D" id="3.30.70.270">
    <property type="match status" value="1"/>
</dbReference>
<dbReference type="PANTHER" id="PTHR30146">
    <property type="entry name" value="LACI-RELATED TRANSCRIPTIONAL REPRESSOR"/>
    <property type="match status" value="1"/>
</dbReference>
<dbReference type="SUPFAM" id="SSF55073">
    <property type="entry name" value="Nucleotide cyclase"/>
    <property type="match status" value="1"/>
</dbReference>
<protein>
    <submittedName>
        <fullName evidence="5">GGDEF domain-containing protein</fullName>
    </submittedName>
</protein>
<dbReference type="InterPro" id="IPR000160">
    <property type="entry name" value="GGDEF_dom"/>
</dbReference>
<dbReference type="Pfam" id="PF00990">
    <property type="entry name" value="GGDEF"/>
    <property type="match status" value="1"/>
</dbReference>
<evidence type="ECO:0000259" key="4">
    <source>
        <dbReference type="PROSITE" id="PS50887"/>
    </source>
</evidence>
<feature type="domain" description="GGDEF" evidence="4">
    <location>
        <begin position="540"/>
        <end position="673"/>
    </location>
</feature>
<dbReference type="InterPro" id="IPR046335">
    <property type="entry name" value="LacI/GalR-like_sensor"/>
</dbReference>
<dbReference type="RefSeq" id="WP_148463775.1">
    <property type="nucleotide sequence ID" value="NZ_JAAITS010000023.1"/>
</dbReference>
<dbReference type="NCBIfam" id="TIGR00254">
    <property type="entry name" value="GGDEF"/>
    <property type="match status" value="1"/>
</dbReference>
<keyword evidence="1" id="KW-0805">Transcription regulation</keyword>
<keyword evidence="3" id="KW-0804">Transcription</keyword>
<evidence type="ECO:0000256" key="1">
    <source>
        <dbReference type="ARBA" id="ARBA00023015"/>
    </source>
</evidence>
<dbReference type="Pfam" id="PF13377">
    <property type="entry name" value="Peripla_BP_3"/>
    <property type="match status" value="1"/>
</dbReference>
<dbReference type="PANTHER" id="PTHR30146:SF24">
    <property type="entry name" value="XYLOSE OPERON REGULATORY PROTEIN"/>
    <property type="match status" value="1"/>
</dbReference>
<dbReference type="SUPFAM" id="SSF53822">
    <property type="entry name" value="Periplasmic binding protein-like I"/>
    <property type="match status" value="1"/>
</dbReference>
<evidence type="ECO:0000313" key="5">
    <source>
        <dbReference type="EMBL" id="NSG85664.1"/>
    </source>
</evidence>
<dbReference type="EMBL" id="JAAITS010000023">
    <property type="protein sequence ID" value="NSG85664.1"/>
    <property type="molecule type" value="Genomic_DNA"/>
</dbReference>
<dbReference type="CDD" id="cd01949">
    <property type="entry name" value="GGDEF"/>
    <property type="match status" value="1"/>
</dbReference>
<evidence type="ECO:0000256" key="3">
    <source>
        <dbReference type="ARBA" id="ARBA00023163"/>
    </source>
</evidence>
<dbReference type="Proteomes" id="UP001644719">
    <property type="component" value="Unassembled WGS sequence"/>
</dbReference>
<keyword evidence="2" id="KW-0238">DNA-binding</keyword>
<gene>
    <name evidence="5" type="ORF">G5B17_09485</name>
</gene>
<dbReference type="InterPro" id="IPR043128">
    <property type="entry name" value="Rev_trsase/Diguanyl_cyclase"/>
</dbReference>
<dbReference type="PROSITE" id="PS50887">
    <property type="entry name" value="GGDEF"/>
    <property type="match status" value="1"/>
</dbReference>
<evidence type="ECO:0000313" key="6">
    <source>
        <dbReference type="Proteomes" id="UP001644719"/>
    </source>
</evidence>
<proteinExistence type="predicted"/>
<sequence length="676" mass="76730">MEEKKRYNLGVLIGGVHTYFPKEHIKGISEAASELDVNVCFFLGTRTKDFFEDVLGSKQKNSYDYQFNTIHDYSLIGGLDGLIINYGTLGIQLREVDPNEFARKYNGITTVFLTEVVDVPNCHSLICDNKGGIAMVISHLVEEHHLSRILFMAGPEHNTDAIERKEAYLETMKKYGLPVTHGMIAQGDYSEFVDKQVEYLLDSNPDAQAIVFANDEMAFAGYRVCEKRGLVVGKDIMITGFDDCERASGMEPPLTTIQQDGELMGKMAVYDLVNRLDGKDPGKEAVSRRVPVSFVKRESCGCVSEDVSKKETPMGLGAQVHRLNKTIAGMKLELISFQRKSWFIPVLARDLNDCMDDEQAFLKEIMEKMRELHTRCTHLFLLDEPIVYDGKRKWTCPYNLHLAASYENGKIITKAAYERPLVMKENGICDLMENEERHQFMVFLLFSGEKQYGLLACDIDQEDFPFFYVISLQIGLSLHYLEISKAEAARRLEMSRDIEEIKEKNRVLGIISEYDELTGLLNLRGFMEHTKRVCQAGNGQRAYMIYGDLDHLKEINDTWGHPAGNFALRSVAEILKGCLRSNDILGRVGGDEYIIMLECEEADFGEKFRERVKMACKLFNEKSGKPFLVEISLGIAEFRPNISTDIQQVISLADQQLYEAKKHRKKSVSRANNEGA</sequence>
<accession>A0ABX2H677</accession>